<dbReference type="InterPro" id="IPR043151">
    <property type="entry name" value="BAH_sf"/>
</dbReference>
<evidence type="ECO:0000313" key="4">
    <source>
        <dbReference type="EMBL" id="JAT00087.1"/>
    </source>
</evidence>
<keyword evidence="2" id="KW-0539">Nucleus</keyword>
<evidence type="ECO:0000256" key="3">
    <source>
        <dbReference type="SAM" id="MobiDB-lite"/>
    </source>
</evidence>
<dbReference type="EMBL" id="GECU01007620">
    <property type="protein sequence ID" value="JAT00087.1"/>
    <property type="molecule type" value="Transcribed_RNA"/>
</dbReference>
<evidence type="ECO:0000256" key="2">
    <source>
        <dbReference type="ARBA" id="ARBA00023242"/>
    </source>
</evidence>
<dbReference type="PANTHER" id="PTHR46147:SF3">
    <property type="entry name" value="HISTONE-LYSINE N-METHYLTRANSFERASE ASH1"/>
    <property type="match status" value="1"/>
</dbReference>
<organism evidence="4">
    <name type="scientific">Homalodisca liturata</name>
    <dbReference type="NCBI Taxonomy" id="320908"/>
    <lineage>
        <taxon>Eukaryota</taxon>
        <taxon>Metazoa</taxon>
        <taxon>Ecdysozoa</taxon>
        <taxon>Arthropoda</taxon>
        <taxon>Hexapoda</taxon>
        <taxon>Insecta</taxon>
        <taxon>Pterygota</taxon>
        <taxon>Neoptera</taxon>
        <taxon>Paraneoptera</taxon>
        <taxon>Hemiptera</taxon>
        <taxon>Auchenorrhyncha</taxon>
        <taxon>Membracoidea</taxon>
        <taxon>Cicadellidae</taxon>
        <taxon>Cicadellinae</taxon>
        <taxon>Proconiini</taxon>
        <taxon>Homalodisca</taxon>
    </lineage>
</organism>
<dbReference type="AlphaFoldDB" id="A0A1B6JLE2"/>
<protein>
    <submittedName>
        <fullName evidence="4">Uncharacterized protein</fullName>
    </submittedName>
</protein>
<sequence length="230" mass="25348">MGRVRPADLQPLIVLIESIAFETDRWHLGLGQLGEEASTLVNTIFTDVDVLRVCTSRSPLAERVNVQHVAVGRPAGADPQHIYICEYRVDKSARLFAKLAKSKVPPVCLKSYAFDKYDQRLKISRTYTPHGPVKGSSVCRGRGGRSAQEQLPPPAPPAAAATTTHSEDEELPLARVRDTALASKRAQQKASLNALLLRLLARLPSKQPLDLSYLLEPGRRHRKRPAILSP</sequence>
<accession>A0A1B6JLE2</accession>
<dbReference type="PANTHER" id="PTHR46147">
    <property type="entry name" value="HISTONE-LYSINE N-METHYLTRANSFERASE ASH1"/>
    <property type="match status" value="1"/>
</dbReference>
<dbReference type="Gene3D" id="2.30.30.490">
    <property type="match status" value="1"/>
</dbReference>
<gene>
    <name evidence="4" type="ORF">g.49497</name>
</gene>
<proteinExistence type="predicted"/>
<comment type="subcellular location">
    <subcellularLocation>
        <location evidence="1">Nucleus</location>
    </subcellularLocation>
</comment>
<dbReference type="GO" id="GO:0006355">
    <property type="term" value="P:regulation of DNA-templated transcription"/>
    <property type="evidence" value="ECO:0007669"/>
    <property type="project" value="TreeGrafter"/>
</dbReference>
<reference evidence="4" key="1">
    <citation type="submission" date="2015-11" db="EMBL/GenBank/DDBJ databases">
        <title>De novo transcriptome assembly of four potential Pierce s Disease insect vectors from Arizona vineyards.</title>
        <authorList>
            <person name="Tassone E.E."/>
        </authorList>
    </citation>
    <scope>NUCLEOTIDE SEQUENCE</scope>
</reference>
<dbReference type="GO" id="GO:0042800">
    <property type="term" value="F:histone H3K4 methyltransferase activity"/>
    <property type="evidence" value="ECO:0007669"/>
    <property type="project" value="TreeGrafter"/>
</dbReference>
<feature type="region of interest" description="Disordered" evidence="3">
    <location>
        <begin position="128"/>
        <end position="169"/>
    </location>
</feature>
<evidence type="ECO:0000256" key="1">
    <source>
        <dbReference type="ARBA" id="ARBA00004123"/>
    </source>
</evidence>
<dbReference type="GO" id="GO:0005654">
    <property type="term" value="C:nucleoplasm"/>
    <property type="evidence" value="ECO:0007669"/>
    <property type="project" value="TreeGrafter"/>
</dbReference>
<name>A0A1B6JLE2_9HEMI</name>